<reference evidence="2 3" key="1">
    <citation type="submission" date="2015-01" db="EMBL/GenBank/DDBJ databases">
        <title>Draft genome sequences of the supercritical CO2 tolerant bacteria Bacillus subterraneus MITOT1 and Bacillus cereus MIT0214.</title>
        <authorList>
            <person name="Peet K.C."/>
            <person name="Thompson J.R."/>
        </authorList>
    </citation>
    <scope>NUCLEOTIDE SEQUENCE [LARGE SCALE GENOMIC DNA]</scope>
    <source>
        <strain evidence="2 3">MITOT1</strain>
    </source>
</reference>
<dbReference type="InterPro" id="IPR036634">
    <property type="entry name" value="PRD_sf"/>
</dbReference>
<dbReference type="EMBL" id="JXIQ01000025">
    <property type="protein sequence ID" value="KIY23132.1"/>
    <property type="molecule type" value="Genomic_DNA"/>
</dbReference>
<comment type="caution">
    <text evidence="2">The sequence shown here is derived from an EMBL/GenBank/DDBJ whole genome shotgun (WGS) entry which is preliminary data.</text>
</comment>
<feature type="domain" description="PRD" evidence="1">
    <location>
        <begin position="18"/>
        <end position="121"/>
    </location>
</feature>
<keyword evidence="3" id="KW-1185">Reference proteome</keyword>
<dbReference type="InterPro" id="IPR011608">
    <property type="entry name" value="PRD"/>
</dbReference>
<dbReference type="PROSITE" id="PS51372">
    <property type="entry name" value="PRD_2"/>
    <property type="match status" value="1"/>
</dbReference>
<gene>
    <name evidence="2" type="ORF">UB32_04585</name>
</gene>
<protein>
    <recommendedName>
        <fullName evidence="1">PRD domain-containing protein</fullName>
    </recommendedName>
</protein>
<sequence>MKLEEYIERLRILLEQEVITTKSYEVALEAYNELLKVLNKTEVTQAEMLFTHLPMALTRINNEYIVEGPVKEIVDEIMNSKHFAIAKSQVDIIEENWGNVLPQGEKDFLYLHYTTVLDLNL</sequence>
<dbReference type="PATRIC" id="fig|285983.3.peg.3411"/>
<dbReference type="Pfam" id="PF00874">
    <property type="entry name" value="PRD"/>
    <property type="match status" value="1"/>
</dbReference>
<dbReference type="RefSeq" id="WP_044391599.1">
    <property type="nucleotide sequence ID" value="NZ_JXIQ01000025.1"/>
</dbReference>
<evidence type="ECO:0000313" key="3">
    <source>
        <dbReference type="Proteomes" id="UP000032512"/>
    </source>
</evidence>
<evidence type="ECO:0000313" key="2">
    <source>
        <dbReference type="EMBL" id="KIY23132.1"/>
    </source>
</evidence>
<dbReference type="OrthoDB" id="3192572at2"/>
<dbReference type="AlphaFoldDB" id="A0A0D6ZC61"/>
<dbReference type="SUPFAM" id="SSF63520">
    <property type="entry name" value="PTS-regulatory domain, PRD"/>
    <property type="match status" value="1"/>
</dbReference>
<evidence type="ECO:0000259" key="1">
    <source>
        <dbReference type="PROSITE" id="PS51372"/>
    </source>
</evidence>
<accession>A0A0D6ZC61</accession>
<dbReference type="GO" id="GO:0006355">
    <property type="term" value="P:regulation of DNA-templated transcription"/>
    <property type="evidence" value="ECO:0007669"/>
    <property type="project" value="InterPro"/>
</dbReference>
<name>A0A0D6ZC61_9BACI</name>
<organism evidence="2 3">
    <name type="scientific">Mesobacillus subterraneus</name>
    <dbReference type="NCBI Taxonomy" id="285983"/>
    <lineage>
        <taxon>Bacteria</taxon>
        <taxon>Bacillati</taxon>
        <taxon>Bacillota</taxon>
        <taxon>Bacilli</taxon>
        <taxon>Bacillales</taxon>
        <taxon>Bacillaceae</taxon>
        <taxon>Mesobacillus</taxon>
    </lineage>
</organism>
<dbReference type="Gene3D" id="1.10.1790.10">
    <property type="entry name" value="PRD domain"/>
    <property type="match status" value="1"/>
</dbReference>
<dbReference type="Proteomes" id="UP000032512">
    <property type="component" value="Unassembled WGS sequence"/>
</dbReference>
<proteinExistence type="predicted"/>